<organism evidence="1 2">
    <name type="scientific">Catharanthus roseus</name>
    <name type="common">Madagascar periwinkle</name>
    <name type="synonym">Vinca rosea</name>
    <dbReference type="NCBI Taxonomy" id="4058"/>
    <lineage>
        <taxon>Eukaryota</taxon>
        <taxon>Viridiplantae</taxon>
        <taxon>Streptophyta</taxon>
        <taxon>Embryophyta</taxon>
        <taxon>Tracheophyta</taxon>
        <taxon>Spermatophyta</taxon>
        <taxon>Magnoliopsida</taxon>
        <taxon>eudicotyledons</taxon>
        <taxon>Gunneridae</taxon>
        <taxon>Pentapetalae</taxon>
        <taxon>asterids</taxon>
        <taxon>lamiids</taxon>
        <taxon>Gentianales</taxon>
        <taxon>Apocynaceae</taxon>
        <taxon>Rauvolfioideae</taxon>
        <taxon>Vinceae</taxon>
        <taxon>Catharanthinae</taxon>
        <taxon>Catharanthus</taxon>
    </lineage>
</organism>
<evidence type="ECO:0000313" key="1">
    <source>
        <dbReference type="EMBL" id="KAI5676311.1"/>
    </source>
</evidence>
<gene>
    <name evidence="1" type="ORF">M9H77_07261</name>
</gene>
<reference evidence="2" key="1">
    <citation type="journal article" date="2023" name="Nat. Plants">
        <title>Single-cell RNA sequencing provides a high-resolution roadmap for understanding the multicellular compartmentation of specialized metabolism.</title>
        <authorList>
            <person name="Sun S."/>
            <person name="Shen X."/>
            <person name="Li Y."/>
            <person name="Li Y."/>
            <person name="Wang S."/>
            <person name="Li R."/>
            <person name="Zhang H."/>
            <person name="Shen G."/>
            <person name="Guo B."/>
            <person name="Wei J."/>
            <person name="Xu J."/>
            <person name="St-Pierre B."/>
            <person name="Chen S."/>
            <person name="Sun C."/>
        </authorList>
    </citation>
    <scope>NUCLEOTIDE SEQUENCE [LARGE SCALE GENOMIC DNA]</scope>
</reference>
<comment type="caution">
    <text evidence="1">The sequence shown here is derived from an EMBL/GenBank/DDBJ whole genome shotgun (WGS) entry which is preliminary data.</text>
</comment>
<name>A0ACC0BUJ8_CATRO</name>
<accession>A0ACC0BUJ8</accession>
<dbReference type="Proteomes" id="UP001060085">
    <property type="component" value="Linkage Group LG02"/>
</dbReference>
<protein>
    <submittedName>
        <fullName evidence="1">Uncharacterized protein</fullName>
    </submittedName>
</protein>
<proteinExistence type="predicted"/>
<dbReference type="EMBL" id="CM044702">
    <property type="protein sequence ID" value="KAI5676311.1"/>
    <property type="molecule type" value="Genomic_DNA"/>
</dbReference>
<sequence>MGKELTIGDEGTSIILSLNPFLLCHEFLLKELKFFLELWASYMTLIGNFMVNPFTCELVLYVDYMLKCSSLCAYFEKQLLVCVTRIKPSYHDLELSYDDLFFDLLVANFSSSCASTWSIIHILLEYFVESGYNKRISWFSWSLRDVFHAKLKGEFVENSLLFGNIHGFQFYHFHFKEFMWLLLCGKKMNDSFKVLKVHLCNLVKTTFENGVFQLTLKNLVEKDLVYSIHFIKFLFKDDILNDFLIQNTSSCVKLLNQSFGGSLLYSLTFNEFFEELIFKMGFKILNVLMMKSRLFFSLHQNFLFYHLPFKEIFWKHDLENGQVSTSKEFYEIY</sequence>
<evidence type="ECO:0000313" key="2">
    <source>
        <dbReference type="Proteomes" id="UP001060085"/>
    </source>
</evidence>
<keyword evidence="2" id="KW-1185">Reference proteome</keyword>